<name>A0A6A6P8T0_9PEZI</name>
<feature type="region of interest" description="Disordered" evidence="1">
    <location>
        <begin position="253"/>
        <end position="283"/>
    </location>
</feature>
<feature type="compositionally biased region" description="Basic and acidic residues" evidence="1">
    <location>
        <begin position="8"/>
        <end position="25"/>
    </location>
</feature>
<gene>
    <name evidence="2" type="ORF">BDY21DRAFT_280067</name>
</gene>
<dbReference type="EMBL" id="MU001673">
    <property type="protein sequence ID" value="KAF2460355.1"/>
    <property type="molecule type" value="Genomic_DNA"/>
</dbReference>
<accession>A0A6A6P8T0</accession>
<protein>
    <submittedName>
        <fullName evidence="2">Uncharacterized protein</fullName>
    </submittedName>
</protein>
<reference evidence="2" key="1">
    <citation type="journal article" date="2020" name="Stud. Mycol.">
        <title>101 Dothideomycetes genomes: a test case for predicting lifestyles and emergence of pathogens.</title>
        <authorList>
            <person name="Haridas S."/>
            <person name="Albert R."/>
            <person name="Binder M."/>
            <person name="Bloem J."/>
            <person name="Labutti K."/>
            <person name="Salamov A."/>
            <person name="Andreopoulos B."/>
            <person name="Baker S."/>
            <person name="Barry K."/>
            <person name="Bills G."/>
            <person name="Bluhm B."/>
            <person name="Cannon C."/>
            <person name="Castanera R."/>
            <person name="Culley D."/>
            <person name="Daum C."/>
            <person name="Ezra D."/>
            <person name="Gonzalez J."/>
            <person name="Henrissat B."/>
            <person name="Kuo A."/>
            <person name="Liang C."/>
            <person name="Lipzen A."/>
            <person name="Lutzoni F."/>
            <person name="Magnuson J."/>
            <person name="Mondo S."/>
            <person name="Nolan M."/>
            <person name="Ohm R."/>
            <person name="Pangilinan J."/>
            <person name="Park H.-J."/>
            <person name="Ramirez L."/>
            <person name="Alfaro M."/>
            <person name="Sun H."/>
            <person name="Tritt A."/>
            <person name="Yoshinaga Y."/>
            <person name="Zwiers L.-H."/>
            <person name="Turgeon B."/>
            <person name="Goodwin S."/>
            <person name="Spatafora J."/>
            <person name="Crous P."/>
            <person name="Grigoriev I."/>
        </authorList>
    </citation>
    <scope>NUCLEOTIDE SEQUENCE</scope>
    <source>
        <strain evidence="2">ATCC 16933</strain>
    </source>
</reference>
<evidence type="ECO:0000313" key="2">
    <source>
        <dbReference type="EMBL" id="KAF2460355.1"/>
    </source>
</evidence>
<organism evidence="2 3">
    <name type="scientific">Lineolata rhizophorae</name>
    <dbReference type="NCBI Taxonomy" id="578093"/>
    <lineage>
        <taxon>Eukaryota</taxon>
        <taxon>Fungi</taxon>
        <taxon>Dikarya</taxon>
        <taxon>Ascomycota</taxon>
        <taxon>Pezizomycotina</taxon>
        <taxon>Dothideomycetes</taxon>
        <taxon>Dothideomycetes incertae sedis</taxon>
        <taxon>Lineolatales</taxon>
        <taxon>Lineolataceae</taxon>
        <taxon>Lineolata</taxon>
    </lineage>
</organism>
<dbReference type="AlphaFoldDB" id="A0A6A6P8T0"/>
<sequence length="438" mass="49546">MGTSPKSEFVHRQSPRPELKSRHTAEGVPKSQSSSTRPASSALRRVETASPAPPIKSRKLPPCPRPDYTSRYDFWYTLYGMPTLNICPDCLDNIVAGTPFIKYFERQMRRHPDEKTRCDFSAHWIRIAWVLTLERELSNLNLIYEVAEIMASEQECPGNRESYRSWYVLPADYHSSTEKLPPFHICSFDMRIVEALLPSFRGFFERARPPLASSPTDSNSHEKRLCSLRIQSPHFTTFFDALVAADDDAQYRSAMQRRSGGGSSPLDPDLRPKNKSSTSRRECPRDDVLVLDAPWHTIPGLPEFTVCEACFAEVVYPDIAAGSPLAAKMSSSARPVPAITIDSRSGGGTTVVEGHSCQLYSPRMRHVWRCAVQDEDLGYLVRKARERRKVETVLTARYKGLMRRVEAKGGFAAMEGSVEAEQLKAKIRDVLTDWKNWE</sequence>
<keyword evidence="3" id="KW-1185">Reference proteome</keyword>
<proteinExistence type="predicted"/>
<evidence type="ECO:0000313" key="3">
    <source>
        <dbReference type="Proteomes" id="UP000799766"/>
    </source>
</evidence>
<evidence type="ECO:0000256" key="1">
    <source>
        <dbReference type="SAM" id="MobiDB-lite"/>
    </source>
</evidence>
<dbReference type="Proteomes" id="UP000799766">
    <property type="component" value="Unassembled WGS sequence"/>
</dbReference>
<dbReference type="OrthoDB" id="5296at2759"/>
<feature type="compositionally biased region" description="Low complexity" evidence="1">
    <location>
        <begin position="31"/>
        <end position="41"/>
    </location>
</feature>
<feature type="region of interest" description="Disordered" evidence="1">
    <location>
        <begin position="1"/>
        <end position="62"/>
    </location>
</feature>